<name>A0ACC1RUM3_9APHY</name>
<evidence type="ECO:0000313" key="2">
    <source>
        <dbReference type="Proteomes" id="UP001148662"/>
    </source>
</evidence>
<keyword evidence="2" id="KW-1185">Reference proteome</keyword>
<gene>
    <name evidence="1" type="ORF">NM688_g8432</name>
</gene>
<organism evidence="1 2">
    <name type="scientific">Phlebia brevispora</name>
    <dbReference type="NCBI Taxonomy" id="194682"/>
    <lineage>
        <taxon>Eukaryota</taxon>
        <taxon>Fungi</taxon>
        <taxon>Dikarya</taxon>
        <taxon>Basidiomycota</taxon>
        <taxon>Agaricomycotina</taxon>
        <taxon>Agaricomycetes</taxon>
        <taxon>Polyporales</taxon>
        <taxon>Meruliaceae</taxon>
        <taxon>Phlebia</taxon>
    </lineage>
</organism>
<sequence length="191" mass="21713">MNPPAAAAHKSNEVRSLEVLLRRTEEPEWPYFLSGAPERLTNDEIGTLLGLLKKLGMRVGEAERLVLRPAPTMLHCMRCHEEYVEENNAYHACYIEHVPAESSAEDQKVRCRVCGVLGTKIGTGGYVKWRRECCLEELHTTYEEDVEYNGENILTCRERGCYAARQWPARDCSSFETVSSTSTVRPHRKPA</sequence>
<accession>A0ACC1RUM3</accession>
<dbReference type="EMBL" id="JANHOG010002265">
    <property type="protein sequence ID" value="KAJ3525229.1"/>
    <property type="molecule type" value="Genomic_DNA"/>
</dbReference>
<comment type="caution">
    <text evidence="1">The sequence shown here is derived from an EMBL/GenBank/DDBJ whole genome shotgun (WGS) entry which is preliminary data.</text>
</comment>
<evidence type="ECO:0000313" key="1">
    <source>
        <dbReference type="EMBL" id="KAJ3525229.1"/>
    </source>
</evidence>
<protein>
    <submittedName>
        <fullName evidence="1">Uncharacterized protein</fullName>
    </submittedName>
</protein>
<dbReference type="Proteomes" id="UP001148662">
    <property type="component" value="Unassembled WGS sequence"/>
</dbReference>
<proteinExistence type="predicted"/>
<reference evidence="1" key="1">
    <citation type="submission" date="2022-07" db="EMBL/GenBank/DDBJ databases">
        <title>Genome Sequence of Phlebia brevispora.</title>
        <authorList>
            <person name="Buettner E."/>
        </authorList>
    </citation>
    <scope>NUCLEOTIDE SEQUENCE</scope>
    <source>
        <strain evidence="1">MPL23</strain>
    </source>
</reference>